<keyword evidence="2" id="KW-1185">Reference proteome</keyword>
<evidence type="ECO:0000313" key="1">
    <source>
        <dbReference type="EMBL" id="CAK9100941.1"/>
    </source>
</evidence>
<evidence type="ECO:0008006" key="3">
    <source>
        <dbReference type="Google" id="ProtNLM"/>
    </source>
</evidence>
<gene>
    <name evidence="1" type="ORF">CCMP2556_LOCUS47631</name>
</gene>
<proteinExistence type="predicted"/>
<protein>
    <recommendedName>
        <fullName evidence="3">FIST C-domain domain-containing protein</fullName>
    </recommendedName>
</protein>
<reference evidence="1 2" key="1">
    <citation type="submission" date="2024-02" db="EMBL/GenBank/DDBJ databases">
        <authorList>
            <person name="Chen Y."/>
            <person name="Shah S."/>
            <person name="Dougan E. K."/>
            <person name="Thang M."/>
            <person name="Chan C."/>
        </authorList>
    </citation>
    <scope>NUCLEOTIDE SEQUENCE [LARGE SCALE GENOMIC DNA]</scope>
</reference>
<dbReference type="Proteomes" id="UP001642484">
    <property type="component" value="Unassembled WGS sequence"/>
</dbReference>
<dbReference type="EMBL" id="CAXAMN010026140">
    <property type="protein sequence ID" value="CAK9100941.1"/>
    <property type="molecule type" value="Genomic_DNA"/>
</dbReference>
<sequence>MASLISLVVNGQHLRPQREGGKQELGLLGAPKAYRSKAQQDGMKTITQTQDMSKFQFPFSTFLALGISWAKLASSMGASRSANRRSRDCLVVGLRSGSGWHVGCSSAPTLGNALEEAISEWQQTYEHPRLIHTSKAAQASLPKDQSIPSCQMIPEPVVTEGNNVAFGLVFLPCKWASRMKDLLAEIQETVGWPDRAPLLGVPTQGERLCFTSAEQDPTKPAAQAVLLDEGSLETISHESIRIQDTIDANPILSIQVYGGKVNGSMLAGRNFLGRESVDVESVLIFGDVGSAGVTRRAMALLDACYPFAHKAGLLTDEAVGLKGSEPTQGTCACAVLLLPGALGSAVNLCGVRPLAELPVLSVKMCEEFNRDQDLLAAAVPGDRKPSISAAEAIQEIAKDAGVREADLWVGLPRVASRDSAQLRVAPGAGEWALYPWGLVSVEGSLLLQANPRAEGVCHKTIDRVRIFTTDPDQEALGRLGRAYDLNALATSESSEVPYARLCFAAGPGPIKSVDNDVQLVAFGQALIGCPGTSYPFSGELKRPITTMHRQALGLVMLYSAPSLVPKASGALDTGAEYC</sequence>
<name>A0ABP0RNV1_9DINO</name>
<organism evidence="1 2">
    <name type="scientific">Durusdinium trenchii</name>
    <dbReference type="NCBI Taxonomy" id="1381693"/>
    <lineage>
        <taxon>Eukaryota</taxon>
        <taxon>Sar</taxon>
        <taxon>Alveolata</taxon>
        <taxon>Dinophyceae</taxon>
        <taxon>Suessiales</taxon>
        <taxon>Symbiodiniaceae</taxon>
        <taxon>Durusdinium</taxon>
    </lineage>
</organism>
<comment type="caution">
    <text evidence="1">The sequence shown here is derived from an EMBL/GenBank/DDBJ whole genome shotgun (WGS) entry which is preliminary data.</text>
</comment>
<evidence type="ECO:0000313" key="2">
    <source>
        <dbReference type="Proteomes" id="UP001642484"/>
    </source>
</evidence>
<accession>A0ABP0RNV1</accession>